<evidence type="ECO:0000313" key="2">
    <source>
        <dbReference type="Proteomes" id="UP000018001"/>
    </source>
</evidence>
<gene>
    <name evidence="1" type="ORF">PVAR5_0008</name>
</gene>
<dbReference type="HOGENOM" id="CLU_031896_0_0_1"/>
<accession>V5F6T6</accession>
<dbReference type="Proteomes" id="UP000018001">
    <property type="component" value="Unassembled WGS sequence"/>
</dbReference>
<reference evidence="2" key="1">
    <citation type="journal article" date="2014" name="Genome Announc.">
        <title>Draft genome sequence of the formaldehyde-resistant fungus Byssochlamys spectabilis No. 5 (anamorph Paecilomyces variotii No. 5) (NBRC109023).</title>
        <authorList>
            <person name="Oka T."/>
            <person name="Ekino K."/>
            <person name="Fukuda K."/>
            <person name="Nomura Y."/>
        </authorList>
    </citation>
    <scope>NUCLEOTIDE SEQUENCE [LARGE SCALE GENOMIC DNA]</scope>
    <source>
        <strain evidence="2">No. 5 / NBRC 109023</strain>
    </source>
</reference>
<dbReference type="eggNOG" id="KOG4155">
    <property type="taxonomic scope" value="Eukaryota"/>
</dbReference>
<dbReference type="Gene3D" id="2.130.10.10">
    <property type="entry name" value="YVTN repeat-like/Quinoprotein amine dehydrogenase"/>
    <property type="match status" value="1"/>
</dbReference>
<dbReference type="InterPro" id="IPR015943">
    <property type="entry name" value="WD40/YVTN_repeat-like_dom_sf"/>
</dbReference>
<proteinExistence type="predicted"/>
<name>V5F6T6_BYSSN</name>
<keyword evidence="2" id="KW-1185">Reference proteome</keyword>
<evidence type="ECO:0000313" key="1">
    <source>
        <dbReference type="EMBL" id="GAD91439.1"/>
    </source>
</evidence>
<dbReference type="InParanoid" id="V5F6T6"/>
<dbReference type="SUPFAM" id="SSF69322">
    <property type="entry name" value="Tricorn protease domain 2"/>
    <property type="match status" value="1"/>
</dbReference>
<comment type="caution">
    <text evidence="1">The sequence shown here is derived from an EMBL/GenBank/DDBJ whole genome shotgun (WGS) entry which is preliminary data.</text>
</comment>
<dbReference type="OrthoDB" id="1367865at2759"/>
<dbReference type="EMBL" id="BAUL01000001">
    <property type="protein sequence ID" value="GAD91439.1"/>
    <property type="molecule type" value="Genomic_DNA"/>
</dbReference>
<organism evidence="1 2">
    <name type="scientific">Byssochlamys spectabilis (strain No. 5 / NBRC 109023)</name>
    <name type="common">Paecilomyces variotii</name>
    <dbReference type="NCBI Taxonomy" id="1356009"/>
    <lineage>
        <taxon>Eukaryota</taxon>
        <taxon>Fungi</taxon>
        <taxon>Dikarya</taxon>
        <taxon>Ascomycota</taxon>
        <taxon>Pezizomycotina</taxon>
        <taxon>Eurotiomycetes</taxon>
        <taxon>Eurotiomycetidae</taxon>
        <taxon>Eurotiales</taxon>
        <taxon>Thermoascaceae</taxon>
        <taxon>Paecilomyces</taxon>
    </lineage>
</organism>
<protein>
    <submittedName>
        <fullName evidence="1">F-box and wd40 domain protein</fullName>
    </submittedName>
</protein>
<dbReference type="AlphaFoldDB" id="V5F6T6"/>
<sequence>MMNHKKFLERIPHVLESSTSQQWGQEKAAIHLRWRLESTPALSPDDLLLMIGDGEDIHIYQVATQECLQVLKGQSKMVMTAQFCSFMYDTANYLDGCYFLVSDSHYLFGEDEKSEVILWKLDRHGELLSSRVEETSENTVGAGTRLTIEPTSNIRFQGEPGSYGSPPFSPDGKTMLFLSHNRPPTMTMTTKTESLVKQTHFLVLISGISTAGPWEEDTLAIWDPYTGQEQMQWSLAFEDHMMGFLANVQEVRFLNRQKLIFQVNEGPVNVYNIETNLKQQFSRRAQDKAERFPRAEMACSKRLVIIPETEGSLRFWDL</sequence>